<reference evidence="1" key="1">
    <citation type="submission" date="2020-06" db="EMBL/GenBank/DDBJ databases">
        <title>Unique genomic features of the anaerobic methanotrophic archaea.</title>
        <authorList>
            <person name="Chadwick G.L."/>
            <person name="Skennerton C.T."/>
            <person name="Laso-Perez R."/>
            <person name="Leu A.O."/>
            <person name="Speth D.R."/>
            <person name="Yu H."/>
            <person name="Morgan-Lang C."/>
            <person name="Hatzenpichler R."/>
            <person name="Goudeau D."/>
            <person name="Malmstrom R."/>
            <person name="Brazelton W.J."/>
            <person name="Woyke T."/>
            <person name="Hallam S.J."/>
            <person name="Tyson G.W."/>
            <person name="Wegener G."/>
            <person name="Boetius A."/>
            <person name="Orphan V."/>
        </authorList>
    </citation>
    <scope>NUCLEOTIDE SEQUENCE</scope>
</reference>
<protein>
    <submittedName>
        <fullName evidence="1">Uncharacterized protein</fullName>
    </submittedName>
</protein>
<dbReference type="EMBL" id="MT631001">
    <property type="protein sequence ID" value="QNO44699.1"/>
    <property type="molecule type" value="Genomic_DNA"/>
</dbReference>
<gene>
    <name evidence="2" type="ORF">KJEMPLHC_00003</name>
    <name evidence="1" type="ORF">MHIOGHHE_00003</name>
</gene>
<evidence type="ECO:0000313" key="2">
    <source>
        <dbReference type="EMBL" id="QNO46277.1"/>
    </source>
</evidence>
<sequence>MWYHIGGGVREFCPKANDDETFMQSQATEDKI</sequence>
<dbReference type="EMBL" id="MT631179">
    <property type="protein sequence ID" value="QNO46277.1"/>
    <property type="molecule type" value="Genomic_DNA"/>
</dbReference>
<accession>A0A7G9Y9L5</accession>
<proteinExistence type="predicted"/>
<evidence type="ECO:0000313" key="1">
    <source>
        <dbReference type="EMBL" id="QNO44699.1"/>
    </source>
</evidence>
<name>A0A7G9Y9L5_9EURY</name>
<dbReference type="AlphaFoldDB" id="A0A7G9Y9L5"/>
<organism evidence="1">
    <name type="scientific">Candidatus Methanogaster sp. ANME-2c ERB4</name>
    <dbReference type="NCBI Taxonomy" id="2759911"/>
    <lineage>
        <taxon>Archaea</taxon>
        <taxon>Methanobacteriati</taxon>
        <taxon>Methanobacteriota</taxon>
        <taxon>Stenosarchaea group</taxon>
        <taxon>Methanomicrobia</taxon>
        <taxon>Methanosarcinales</taxon>
        <taxon>ANME-2 cluster</taxon>
        <taxon>Candidatus Methanogasteraceae</taxon>
        <taxon>Candidatus Methanogaster</taxon>
    </lineage>
</organism>